<protein>
    <submittedName>
        <fullName evidence="1">Uncharacterized protein</fullName>
    </submittedName>
</protein>
<name>A0A9D6V871_9BACT</name>
<gene>
    <name evidence="1" type="ORF">HY912_14975</name>
</gene>
<evidence type="ECO:0000313" key="2">
    <source>
        <dbReference type="Proteomes" id="UP000807825"/>
    </source>
</evidence>
<proteinExistence type="predicted"/>
<accession>A0A9D6V871</accession>
<dbReference type="Proteomes" id="UP000807825">
    <property type="component" value="Unassembled WGS sequence"/>
</dbReference>
<comment type="caution">
    <text evidence="1">The sequence shown here is derived from an EMBL/GenBank/DDBJ whole genome shotgun (WGS) entry which is preliminary data.</text>
</comment>
<dbReference type="AlphaFoldDB" id="A0A9D6V871"/>
<reference evidence="1" key="1">
    <citation type="submission" date="2020-07" db="EMBL/GenBank/DDBJ databases">
        <title>Huge and variable diversity of episymbiotic CPR bacteria and DPANN archaea in groundwater ecosystems.</title>
        <authorList>
            <person name="He C.Y."/>
            <person name="Keren R."/>
            <person name="Whittaker M."/>
            <person name="Farag I.F."/>
            <person name="Doudna J."/>
            <person name="Cate J.H.D."/>
            <person name="Banfield J.F."/>
        </authorList>
    </citation>
    <scope>NUCLEOTIDE SEQUENCE</scope>
    <source>
        <strain evidence="1">NC_groundwater_1664_Pr3_B-0.1um_52_9</strain>
    </source>
</reference>
<sequence>MNESEVHPVDRLGALDKSRIYFSRIVDLAVVSGLLVPDPNTAIGHFAFSRHYFHGKQIDRDLQKTLREFRDRYPDLVAGRRAEQDRIFSGAVENFSTETDTEKVHDLIIIGATHSVWPVGTSFALTYPWDLNGTGLPVRFRTDLSDFMKRRVLEILQKAGKLRNPDIFLT</sequence>
<dbReference type="EMBL" id="JACRDE010000391">
    <property type="protein sequence ID" value="MBI5250792.1"/>
    <property type="molecule type" value="Genomic_DNA"/>
</dbReference>
<organism evidence="1 2">
    <name type="scientific">Desulfomonile tiedjei</name>
    <dbReference type="NCBI Taxonomy" id="2358"/>
    <lineage>
        <taxon>Bacteria</taxon>
        <taxon>Pseudomonadati</taxon>
        <taxon>Thermodesulfobacteriota</taxon>
        <taxon>Desulfomonilia</taxon>
        <taxon>Desulfomonilales</taxon>
        <taxon>Desulfomonilaceae</taxon>
        <taxon>Desulfomonile</taxon>
    </lineage>
</organism>
<evidence type="ECO:0000313" key="1">
    <source>
        <dbReference type="EMBL" id="MBI5250792.1"/>
    </source>
</evidence>